<comment type="caution">
    <text evidence="5">The sequence shown here is derived from an EMBL/GenBank/DDBJ whole genome shotgun (WGS) entry which is preliminary data.</text>
</comment>
<dbReference type="InterPro" id="IPR009057">
    <property type="entry name" value="Homeodomain-like_sf"/>
</dbReference>
<dbReference type="InterPro" id="IPR050204">
    <property type="entry name" value="AraC_XylS_family_regulators"/>
</dbReference>
<dbReference type="Pfam" id="PF12833">
    <property type="entry name" value="HTH_18"/>
    <property type="match status" value="1"/>
</dbReference>
<evidence type="ECO:0000259" key="4">
    <source>
        <dbReference type="PROSITE" id="PS01124"/>
    </source>
</evidence>
<evidence type="ECO:0000313" key="5">
    <source>
        <dbReference type="EMBL" id="MDC0667034.1"/>
    </source>
</evidence>
<keyword evidence="3" id="KW-0804">Transcription</keyword>
<sequence length="283" mass="31534">MQLVSHPPSPALSPFVESIWRFRGRLGHAYERVLPTGTMQILVNLHQDEMRVYRGEGAALVQRLRGAIVCGARTNYVEIDTDEQRDIVGINFRPGGAFPFFAAPSDATTDTYVELDALWGHTGALLRERLLAAADTEAILHAFEATLFAQATRPLELDPAVAFAVSSFARGLGVTEVTDQLGMTPARFIRHFSKIVGLTPKRFARVLRFHRVLDVASQGRRIDWARVAVECGYFDQAHLIHEFREFSGTSPKAYRPRSHLDRTHVPLVAREIFTIPATAGPPH</sequence>
<evidence type="ECO:0000256" key="3">
    <source>
        <dbReference type="ARBA" id="ARBA00023163"/>
    </source>
</evidence>
<accession>A0ABT5B0H5</accession>
<keyword evidence="2" id="KW-0238">DNA-binding</keyword>
<name>A0ABT5B0H5_9BACT</name>
<reference evidence="5 6" key="1">
    <citation type="submission" date="2022-11" db="EMBL/GenBank/DDBJ databases">
        <title>Minimal conservation of predation-associated metabolite biosynthetic gene clusters underscores biosynthetic potential of Myxococcota including descriptions for ten novel species: Archangium lansinium sp. nov., Myxococcus landrumus sp. nov., Nannocystis bai.</title>
        <authorList>
            <person name="Ahearne A."/>
            <person name="Stevens C."/>
            <person name="Dowd S."/>
        </authorList>
    </citation>
    <scope>NUCLEOTIDE SEQUENCE [LARGE SCALE GENOMIC DNA]</scope>
    <source>
        <strain evidence="5 6">NCELM</strain>
    </source>
</reference>
<keyword evidence="1" id="KW-0805">Transcription regulation</keyword>
<proteinExistence type="predicted"/>
<dbReference type="PANTHER" id="PTHR46796:SF15">
    <property type="entry name" value="BLL1074 PROTEIN"/>
    <property type="match status" value="1"/>
</dbReference>
<feature type="domain" description="HTH araC/xylS-type" evidence="4">
    <location>
        <begin position="158"/>
        <end position="257"/>
    </location>
</feature>
<dbReference type="SUPFAM" id="SSF46689">
    <property type="entry name" value="Homeodomain-like"/>
    <property type="match status" value="2"/>
</dbReference>
<protein>
    <submittedName>
        <fullName evidence="5">AraC family transcriptional regulator</fullName>
    </submittedName>
</protein>
<dbReference type="EMBL" id="JAQNDN010000001">
    <property type="protein sequence ID" value="MDC0667034.1"/>
    <property type="molecule type" value="Genomic_DNA"/>
</dbReference>
<dbReference type="PROSITE" id="PS01124">
    <property type="entry name" value="HTH_ARAC_FAMILY_2"/>
    <property type="match status" value="1"/>
</dbReference>
<dbReference type="SMART" id="SM00342">
    <property type="entry name" value="HTH_ARAC"/>
    <property type="match status" value="1"/>
</dbReference>
<dbReference type="PANTHER" id="PTHR46796">
    <property type="entry name" value="HTH-TYPE TRANSCRIPTIONAL ACTIVATOR RHAS-RELATED"/>
    <property type="match status" value="1"/>
</dbReference>
<evidence type="ECO:0000256" key="1">
    <source>
        <dbReference type="ARBA" id="ARBA00023015"/>
    </source>
</evidence>
<dbReference type="InterPro" id="IPR018060">
    <property type="entry name" value="HTH_AraC"/>
</dbReference>
<keyword evidence="6" id="KW-1185">Reference proteome</keyword>
<dbReference type="RefSeq" id="WP_271994856.1">
    <property type="nucleotide sequence ID" value="NZ_JAQNDN010000001.1"/>
</dbReference>
<dbReference type="Pfam" id="PF20240">
    <property type="entry name" value="DUF6597"/>
    <property type="match status" value="1"/>
</dbReference>
<dbReference type="InterPro" id="IPR046532">
    <property type="entry name" value="DUF6597"/>
</dbReference>
<dbReference type="Proteomes" id="UP001217838">
    <property type="component" value="Unassembled WGS sequence"/>
</dbReference>
<evidence type="ECO:0000256" key="2">
    <source>
        <dbReference type="ARBA" id="ARBA00023125"/>
    </source>
</evidence>
<dbReference type="Gene3D" id="1.10.10.60">
    <property type="entry name" value="Homeodomain-like"/>
    <property type="match status" value="1"/>
</dbReference>
<evidence type="ECO:0000313" key="6">
    <source>
        <dbReference type="Proteomes" id="UP001217838"/>
    </source>
</evidence>
<gene>
    <name evidence="5" type="ORF">POL58_04765</name>
</gene>
<organism evidence="5 6">
    <name type="scientific">Nannocystis radixulma</name>
    <dbReference type="NCBI Taxonomy" id="2995305"/>
    <lineage>
        <taxon>Bacteria</taxon>
        <taxon>Pseudomonadati</taxon>
        <taxon>Myxococcota</taxon>
        <taxon>Polyangia</taxon>
        <taxon>Nannocystales</taxon>
        <taxon>Nannocystaceae</taxon>
        <taxon>Nannocystis</taxon>
    </lineage>
</organism>